<evidence type="ECO:0000256" key="3">
    <source>
        <dbReference type="ARBA" id="ARBA00012126"/>
    </source>
</evidence>
<dbReference type="SFLD" id="SFLDG01388">
    <property type="entry name" value="7_8-didemethyl-8-hydroxy-5-dea"/>
    <property type="match status" value="1"/>
</dbReference>
<organism evidence="13 14">
    <name type="scientific">Sanguibacter keddieii (strain ATCC 51767 / DSM 10542 / NCFB 3025 / ST-74)</name>
    <dbReference type="NCBI Taxonomy" id="446469"/>
    <lineage>
        <taxon>Bacteria</taxon>
        <taxon>Bacillati</taxon>
        <taxon>Actinomycetota</taxon>
        <taxon>Actinomycetes</taxon>
        <taxon>Micrococcales</taxon>
        <taxon>Sanguibacteraceae</taxon>
        <taxon>Sanguibacter</taxon>
    </lineage>
</organism>
<dbReference type="SFLD" id="SFLDF00294">
    <property type="entry name" value="7_8-didemethyl-8-hydroxy-5-dea"/>
    <property type="match status" value="1"/>
</dbReference>
<keyword evidence="7" id="KW-0408">Iron</keyword>
<dbReference type="InterPro" id="IPR013785">
    <property type="entry name" value="Aldolase_TIM"/>
</dbReference>
<evidence type="ECO:0000256" key="5">
    <source>
        <dbReference type="ARBA" id="ARBA00022691"/>
    </source>
</evidence>
<evidence type="ECO:0000256" key="9">
    <source>
        <dbReference type="ARBA" id="ARBA00023239"/>
    </source>
</evidence>
<dbReference type="InterPro" id="IPR006638">
    <property type="entry name" value="Elp3/MiaA/NifB-like_rSAM"/>
</dbReference>
<comment type="cofactor">
    <cofactor evidence="1">
        <name>[4Fe-4S] cluster</name>
        <dbReference type="ChEBI" id="CHEBI:49883"/>
    </cofactor>
</comment>
<keyword evidence="9" id="KW-0456">Lyase</keyword>
<dbReference type="UniPathway" id="UPA00072"/>
<dbReference type="PROSITE" id="PS51918">
    <property type="entry name" value="RADICAL_SAM"/>
    <property type="match status" value="1"/>
</dbReference>
<dbReference type="InterPro" id="IPR034405">
    <property type="entry name" value="F420"/>
</dbReference>
<dbReference type="HOGENOM" id="CLU_010522_1_0_11"/>
<reference evidence="13 14" key="1">
    <citation type="journal article" date="2009" name="Stand. Genomic Sci.">
        <title>Complete genome sequence of Sanguibacter keddieii type strain (ST-74).</title>
        <authorList>
            <person name="Ivanova N."/>
            <person name="Sikorski J."/>
            <person name="Sims D."/>
            <person name="Brettin T."/>
            <person name="Detter J.C."/>
            <person name="Han C."/>
            <person name="Lapidus A."/>
            <person name="Copeland A."/>
            <person name="Glavina Del Rio T."/>
            <person name="Nolan M."/>
            <person name="Chen F."/>
            <person name="Lucas S."/>
            <person name="Tice H."/>
            <person name="Cheng J.F."/>
            <person name="Bruce D."/>
            <person name="Goodwin L."/>
            <person name="Pitluck S."/>
            <person name="Pati A."/>
            <person name="Mavromatis K."/>
            <person name="Chen A."/>
            <person name="Palaniappan K."/>
            <person name="D'haeseleer P."/>
            <person name="Chain P."/>
            <person name="Bristow J."/>
            <person name="Eisen J.A."/>
            <person name="Markowitz V."/>
            <person name="Hugenholtz P."/>
            <person name="Goker M."/>
            <person name="Pukall R."/>
            <person name="Klenk H.P."/>
            <person name="Kyrpides N.C."/>
        </authorList>
    </citation>
    <scope>NUCLEOTIDE SEQUENCE [LARGE SCALE GENOMIC DNA]</scope>
    <source>
        <strain evidence="14">ATCC 51767 / DSM 10542 / NCFB 3025 / ST-74</strain>
    </source>
</reference>
<dbReference type="Proteomes" id="UP000000322">
    <property type="component" value="Chromosome"/>
</dbReference>
<comment type="pathway">
    <text evidence="2">Cofactor biosynthesis; coenzyme F0 biosynthesis.</text>
</comment>
<dbReference type="NCBIfam" id="TIGR03550">
    <property type="entry name" value="F420_cofG"/>
    <property type="match status" value="1"/>
</dbReference>
<keyword evidence="8" id="KW-0411">Iron-sulfur</keyword>
<dbReference type="GO" id="GO:0046872">
    <property type="term" value="F:metal ion binding"/>
    <property type="evidence" value="ECO:0007669"/>
    <property type="project" value="UniProtKB-KW"/>
</dbReference>
<dbReference type="HAMAP" id="MF_01611">
    <property type="entry name" value="FO_synth_sub1"/>
    <property type="match status" value="1"/>
</dbReference>
<dbReference type="EC" id="4.3.1.32" evidence="3"/>
<evidence type="ECO:0000259" key="12">
    <source>
        <dbReference type="PROSITE" id="PS51918"/>
    </source>
</evidence>
<feature type="region of interest" description="Disordered" evidence="11">
    <location>
        <begin position="777"/>
        <end position="798"/>
    </location>
</feature>
<dbReference type="OrthoDB" id="9802027at2"/>
<feature type="region of interest" description="Disordered" evidence="11">
    <location>
        <begin position="417"/>
        <end position="437"/>
    </location>
</feature>
<evidence type="ECO:0000313" key="14">
    <source>
        <dbReference type="Proteomes" id="UP000000322"/>
    </source>
</evidence>
<dbReference type="AlphaFoldDB" id="D1BF41"/>
<keyword evidence="5" id="KW-0949">S-adenosyl-L-methionine</keyword>
<evidence type="ECO:0000256" key="8">
    <source>
        <dbReference type="ARBA" id="ARBA00023014"/>
    </source>
</evidence>
<dbReference type="InterPro" id="IPR058240">
    <property type="entry name" value="rSAM_sf"/>
</dbReference>
<dbReference type="STRING" id="446469.Sked_13970"/>
<protein>
    <recommendedName>
        <fullName evidence="3">7,8-didemethyl-8-hydroxy-5-deazariboflavin synthase</fullName>
        <ecNumber evidence="3">4.3.1.32</ecNumber>
    </recommendedName>
</protein>
<keyword evidence="14" id="KW-1185">Reference proteome</keyword>
<dbReference type="GO" id="GO:0016765">
    <property type="term" value="F:transferase activity, transferring alkyl or aryl (other than methyl) groups"/>
    <property type="evidence" value="ECO:0007669"/>
    <property type="project" value="InterPro"/>
</dbReference>
<dbReference type="PANTHER" id="PTHR43076">
    <property type="entry name" value="FO SYNTHASE (COFH)"/>
    <property type="match status" value="1"/>
</dbReference>
<dbReference type="KEGG" id="ske:Sked_13970"/>
<evidence type="ECO:0000256" key="6">
    <source>
        <dbReference type="ARBA" id="ARBA00022723"/>
    </source>
</evidence>
<gene>
    <name evidence="13" type="ordered locus">Sked_13970</name>
</gene>
<dbReference type="Gene3D" id="3.20.20.70">
    <property type="entry name" value="Aldolase class I"/>
    <property type="match status" value="2"/>
</dbReference>
<dbReference type="SFLD" id="SFLDG01064">
    <property type="entry name" value="F420__menaquinone_cofactor_bio"/>
    <property type="match status" value="1"/>
</dbReference>
<dbReference type="InterPro" id="IPR007197">
    <property type="entry name" value="rSAM"/>
</dbReference>
<dbReference type="CDD" id="cd01335">
    <property type="entry name" value="Radical_SAM"/>
    <property type="match status" value="1"/>
</dbReference>
<dbReference type="GO" id="GO:0044689">
    <property type="term" value="F:7,8-didemethyl-8-hydroxy-5-deazariboflavin synthase activity"/>
    <property type="evidence" value="ECO:0007669"/>
    <property type="project" value="UniProtKB-EC"/>
</dbReference>
<dbReference type="NCBIfam" id="NF004884">
    <property type="entry name" value="PRK06245.1"/>
    <property type="match status" value="1"/>
</dbReference>
<dbReference type="PANTHER" id="PTHR43076:SF1">
    <property type="entry name" value="LIPOYL SYNTHASE 2"/>
    <property type="match status" value="1"/>
</dbReference>
<feature type="domain" description="Radical SAM core" evidence="12">
    <location>
        <begin position="59"/>
        <end position="303"/>
    </location>
</feature>
<name>D1BF41_SANKS</name>
<dbReference type="eggNOG" id="COG1060">
    <property type="taxonomic scope" value="Bacteria"/>
</dbReference>
<keyword evidence="4" id="KW-0004">4Fe-4S</keyword>
<evidence type="ECO:0000256" key="1">
    <source>
        <dbReference type="ARBA" id="ARBA00001966"/>
    </source>
</evidence>
<evidence type="ECO:0000256" key="2">
    <source>
        <dbReference type="ARBA" id="ARBA00004712"/>
    </source>
</evidence>
<sequence>MTCDAIDAALTRAEQSGTTTQDDATLLLAARGDELERLLVLASRIRDEGLERAGRAGVITYSKKVFVPLTKLCRDRCHYCVFVETPGSLRASGEQSFMEPEDILAVARAGAALGCKEALFTLGDRPEDRWPSARAWLDEHGYSSTLEYVRAMAVLVLEETGLLPHLNPGVMSWAELQRLRPVAPSMGMMLETTATRLWSEKGGVHYGSPDKDPALRLRVLEDAGRSKVPFTTGVLLGIGEDDAERAEALFAIRASHERHGHVQETIVQNFRAKPRTAMQNDSDLELQEYIAAVAVARVVMGPDATVQAPPNLTDPHELGLLVRAGIDDWGGVSPLTADHVNPERPWPHIGDLAALTATAGFELRERLTAHPPYLADAGTWVDDRIRPHLDALTDTETFLAVEDAEVVGRPFEPVLVSRATPRSPDAPAGTGASPRLSREVADVLSRATDAPAGLSDADYLVLLSADGADLDALAALADAVRRESVGDDVTFVANRNLDASLFSPSRLTVGRVTELVAEAQALGATEICAQGAVSGEPGYDYLDLVRAIRTQAPEMHLHAFRPAELYAGAARQGLTLDEYVAVLRSAGVDTVPGTGAFVLDQDVREVLGGPSVLTVDAWERAILTAHRAGLRSTATLVYGSVETPEQQLAHLRRLAAIQDSTGGFTEMIAMPFVPHDAPTVTGTRGGPSLRETRAVHAVARLVLTGRIDNLQTAWTKHGMRTSQTLLLGGANDLGGLLLDGALDPEVGAEAYRALDRADVVRLADEIGRPVRQRTTDYGAADTSDLLTGGGDGHPTVEPWLRTDLISGARLR</sequence>
<evidence type="ECO:0000313" key="13">
    <source>
        <dbReference type="EMBL" id="ACZ21337.1"/>
    </source>
</evidence>
<accession>D1BF41</accession>
<dbReference type="GO" id="GO:0051539">
    <property type="term" value="F:4 iron, 4 sulfur cluster binding"/>
    <property type="evidence" value="ECO:0007669"/>
    <property type="project" value="UniProtKB-KW"/>
</dbReference>
<dbReference type="EMBL" id="CP001819">
    <property type="protein sequence ID" value="ACZ21337.1"/>
    <property type="molecule type" value="Genomic_DNA"/>
</dbReference>
<evidence type="ECO:0000256" key="7">
    <source>
        <dbReference type="ARBA" id="ARBA00023004"/>
    </source>
</evidence>
<dbReference type="SUPFAM" id="SSF102114">
    <property type="entry name" value="Radical SAM enzymes"/>
    <property type="match status" value="2"/>
</dbReference>
<evidence type="ECO:0000256" key="10">
    <source>
        <dbReference type="ARBA" id="ARBA00048974"/>
    </source>
</evidence>
<keyword evidence="6" id="KW-0479">Metal-binding</keyword>
<dbReference type="RefSeq" id="WP_012866406.1">
    <property type="nucleotide sequence ID" value="NC_013521.1"/>
</dbReference>
<dbReference type="Pfam" id="PF04055">
    <property type="entry name" value="Radical_SAM"/>
    <property type="match status" value="1"/>
</dbReference>
<proteinExistence type="inferred from homology"/>
<dbReference type="SFLD" id="SFLDS00029">
    <property type="entry name" value="Radical_SAM"/>
    <property type="match status" value="1"/>
</dbReference>
<evidence type="ECO:0000256" key="4">
    <source>
        <dbReference type="ARBA" id="ARBA00022485"/>
    </source>
</evidence>
<comment type="catalytic activity">
    <reaction evidence="10">
        <text>5-amino-5-(4-hydroxybenzyl)-6-(D-ribitylimino)-5,6-dihydrouracil + S-adenosyl-L-methionine = 7,8-didemethyl-8-hydroxy-5-deazariboflavin + 5'-deoxyadenosine + L-methionine + NH4(+) + H(+)</text>
        <dbReference type="Rhea" id="RHEA:55204"/>
        <dbReference type="ChEBI" id="CHEBI:15378"/>
        <dbReference type="ChEBI" id="CHEBI:17319"/>
        <dbReference type="ChEBI" id="CHEBI:28938"/>
        <dbReference type="ChEBI" id="CHEBI:57844"/>
        <dbReference type="ChEBI" id="CHEBI:59789"/>
        <dbReference type="ChEBI" id="CHEBI:59904"/>
        <dbReference type="ChEBI" id="CHEBI:85936"/>
        <dbReference type="EC" id="4.3.1.32"/>
    </reaction>
</comment>
<dbReference type="InterPro" id="IPR019939">
    <property type="entry name" value="CofG_family"/>
</dbReference>
<evidence type="ECO:0000256" key="11">
    <source>
        <dbReference type="SAM" id="MobiDB-lite"/>
    </source>
</evidence>
<dbReference type="SMART" id="SM00729">
    <property type="entry name" value="Elp3"/>
    <property type="match status" value="1"/>
</dbReference>